<dbReference type="EMBL" id="BAABFX010000050">
    <property type="protein sequence ID" value="GAA4403257.1"/>
    <property type="molecule type" value="Genomic_DNA"/>
</dbReference>
<dbReference type="SUPFAM" id="SSF52096">
    <property type="entry name" value="ClpP/crotonase"/>
    <property type="match status" value="1"/>
</dbReference>
<proteinExistence type="inferred from homology"/>
<gene>
    <name evidence="4" type="ORF">GCM10023153_33140</name>
</gene>
<keyword evidence="2" id="KW-0443">Lipid metabolism</keyword>
<dbReference type="InterPro" id="IPR001753">
    <property type="entry name" value="Enoyl-CoA_hydra/iso"/>
</dbReference>
<name>A0ABP8KBK7_9MICO</name>
<evidence type="ECO:0000313" key="5">
    <source>
        <dbReference type="Proteomes" id="UP001500390"/>
    </source>
</evidence>
<evidence type="ECO:0000313" key="4">
    <source>
        <dbReference type="EMBL" id="GAA4403257.1"/>
    </source>
</evidence>
<dbReference type="RefSeq" id="WP_159898513.1">
    <property type="nucleotide sequence ID" value="NZ_BAABFX010000050.1"/>
</dbReference>
<dbReference type="PANTHER" id="PTHR11941">
    <property type="entry name" value="ENOYL-COA HYDRATASE-RELATED"/>
    <property type="match status" value="1"/>
</dbReference>
<dbReference type="PANTHER" id="PTHR11941:SF169">
    <property type="entry name" value="(7AS)-7A-METHYL-1,5-DIOXO-2,3,5,6,7,7A-HEXAHYDRO-1H-INDENE-CARBOXYL-COA HYDROLASE"/>
    <property type="match status" value="1"/>
</dbReference>
<keyword evidence="3" id="KW-0456">Lyase</keyword>
<dbReference type="InterPro" id="IPR029045">
    <property type="entry name" value="ClpP/crotonase-like_dom_sf"/>
</dbReference>
<dbReference type="Proteomes" id="UP001500390">
    <property type="component" value="Unassembled WGS sequence"/>
</dbReference>
<evidence type="ECO:0000256" key="3">
    <source>
        <dbReference type="ARBA" id="ARBA00023239"/>
    </source>
</evidence>
<reference evidence="5" key="1">
    <citation type="journal article" date="2019" name="Int. J. Syst. Evol. Microbiol.">
        <title>The Global Catalogue of Microorganisms (GCM) 10K type strain sequencing project: providing services to taxonomists for standard genome sequencing and annotation.</title>
        <authorList>
            <consortium name="The Broad Institute Genomics Platform"/>
            <consortium name="The Broad Institute Genome Sequencing Center for Infectious Disease"/>
            <person name="Wu L."/>
            <person name="Ma J."/>
        </authorList>
    </citation>
    <scope>NUCLEOTIDE SEQUENCE [LARGE SCALE GENOMIC DNA]</scope>
    <source>
        <strain evidence="5">JCM 17738</strain>
    </source>
</reference>
<comment type="similarity">
    <text evidence="1">Belongs to the enoyl-CoA hydratase/isomerase family.</text>
</comment>
<keyword evidence="5" id="KW-1185">Reference proteome</keyword>
<evidence type="ECO:0000256" key="2">
    <source>
        <dbReference type="ARBA" id="ARBA00023098"/>
    </source>
</evidence>
<evidence type="ECO:0000256" key="1">
    <source>
        <dbReference type="ARBA" id="ARBA00005254"/>
    </source>
</evidence>
<comment type="caution">
    <text evidence="4">The sequence shown here is derived from an EMBL/GenBank/DDBJ whole genome shotgun (WGS) entry which is preliminary data.</text>
</comment>
<protein>
    <submittedName>
        <fullName evidence="4">Enoyl-CoA hydratase</fullName>
    </submittedName>
</protein>
<dbReference type="Pfam" id="PF00378">
    <property type="entry name" value="ECH_1"/>
    <property type="match status" value="1"/>
</dbReference>
<dbReference type="CDD" id="cd06558">
    <property type="entry name" value="crotonase-like"/>
    <property type="match status" value="1"/>
</dbReference>
<dbReference type="Gene3D" id="3.90.226.10">
    <property type="entry name" value="2-enoyl-CoA Hydratase, Chain A, domain 1"/>
    <property type="match status" value="1"/>
</dbReference>
<organism evidence="4 5">
    <name type="scientific">Ornithinibacter aureus</name>
    <dbReference type="NCBI Taxonomy" id="622664"/>
    <lineage>
        <taxon>Bacteria</taxon>
        <taxon>Bacillati</taxon>
        <taxon>Actinomycetota</taxon>
        <taxon>Actinomycetes</taxon>
        <taxon>Micrococcales</taxon>
        <taxon>Intrasporangiaceae</taxon>
        <taxon>Ornithinibacter</taxon>
    </lineage>
</organism>
<sequence length="243" mass="25784">MTIHLERGEQIATITIDRTHRRNALDLATLEDLHQAVVRCVADGARAIVLTGADGHFCAGADLTELEDVSFTTRLAQVLAHLAAVPVTTVAAIDGSCMGLGMQLALACDVRVVGASARFAVPVARLGLMVDHWTLTRLARLWGEGNARHLVLTGAVLDAEDAWRLGFASQQGSLAAAQALAGRAAALAPLTQAGSKLGFDAEPHDPEAVGRYEAAFARAWASDDLAEGRRAFTERREPSFRGK</sequence>
<accession>A0ABP8KBK7</accession>